<evidence type="ECO:0000313" key="2">
    <source>
        <dbReference type="Proteomes" id="UP000225972"/>
    </source>
</evidence>
<gene>
    <name evidence="1" type="ORF">TRP8649_04719</name>
</gene>
<organism evidence="1 2">
    <name type="scientific">Pelagimonas phthalicica</name>
    <dbReference type="NCBI Taxonomy" id="1037362"/>
    <lineage>
        <taxon>Bacteria</taxon>
        <taxon>Pseudomonadati</taxon>
        <taxon>Pseudomonadota</taxon>
        <taxon>Alphaproteobacteria</taxon>
        <taxon>Rhodobacterales</taxon>
        <taxon>Roseobacteraceae</taxon>
        <taxon>Pelagimonas</taxon>
    </lineage>
</organism>
<evidence type="ECO:0000313" key="1">
    <source>
        <dbReference type="EMBL" id="SMX30575.1"/>
    </source>
</evidence>
<sequence length="81" mass="8723">MCGFGYCQRSIPNRVLHSLRCDQAYITKAIIEPGAEAQSPNNSVPTFVAAVGSGTCQKSAMCSRLNLFGGACSAFLKRKHR</sequence>
<dbReference type="Proteomes" id="UP000225972">
    <property type="component" value="Unassembled WGS sequence"/>
</dbReference>
<proteinExistence type="predicted"/>
<reference evidence="2" key="1">
    <citation type="submission" date="2017-05" db="EMBL/GenBank/DDBJ databases">
        <authorList>
            <person name="Rodrigo-Torres L."/>
            <person name="Arahal R. D."/>
            <person name="Lucena T."/>
        </authorList>
    </citation>
    <scope>NUCLEOTIDE SEQUENCE [LARGE SCALE GENOMIC DNA]</scope>
    <source>
        <strain evidence="2">CECT 8649</strain>
    </source>
</reference>
<keyword evidence="2" id="KW-1185">Reference proteome</keyword>
<accession>A0A238JJC3</accession>
<name>A0A238JJC3_9RHOB</name>
<dbReference type="EMBL" id="FXXP01000007">
    <property type="protein sequence ID" value="SMX30575.1"/>
    <property type="molecule type" value="Genomic_DNA"/>
</dbReference>
<dbReference type="AlphaFoldDB" id="A0A238JJC3"/>
<protein>
    <submittedName>
        <fullName evidence="1">Uncharacterized protein</fullName>
    </submittedName>
</protein>